<evidence type="ECO:0000256" key="2">
    <source>
        <dbReference type="RuleBase" id="RU363072"/>
    </source>
</evidence>
<evidence type="ECO:0000313" key="3">
    <source>
        <dbReference type="EMBL" id="CAJ74717.1"/>
    </source>
</evidence>
<dbReference type="TCDB" id="1.B.23.1.19">
    <property type="family name" value="the cyanobacterial porin (cbp) family"/>
</dbReference>
<reference evidence="3" key="1">
    <citation type="journal article" date="2006" name="Nature">
        <title>Deciphering the evolution and metabolism of an anammox bacterium from a community genome.</title>
        <authorList>
            <person name="Strous M."/>
            <person name="Pelletier E."/>
            <person name="Mangenot S."/>
            <person name="Rattei T."/>
            <person name="Lehner A."/>
            <person name="Taylor M.W."/>
            <person name="Horn M."/>
            <person name="Daims H."/>
            <person name="Bartol-Mavel D."/>
            <person name="Wincker P."/>
            <person name="Barbe V."/>
            <person name="Fonknechten N."/>
            <person name="Vallenet D."/>
            <person name="Segurens B."/>
            <person name="Schenowitz-Truong C."/>
            <person name="Medigue C."/>
            <person name="Collingro A."/>
            <person name="Snel B."/>
            <person name="Dutilh B.E."/>
            <person name="OpDenCamp H.J.M."/>
            <person name="vanDerDrift C."/>
            <person name="Cirpus I."/>
            <person name="vanDePas-Schoonen K.T."/>
            <person name="Harhangi H.R."/>
            <person name="vanNiftrik L."/>
            <person name="Schmid M."/>
            <person name="Keltjens J."/>
            <person name="vanDeVossenberg J."/>
            <person name="Kartal B."/>
            <person name="Meier H."/>
            <person name="Frishman D."/>
            <person name="Huynen M.A."/>
            <person name="Mewes H."/>
            <person name="Weissenbach J."/>
            <person name="Jetten M.S.M."/>
            <person name="Wagner M."/>
            <person name="LePaslier D."/>
        </authorList>
    </citation>
    <scope>NUCLEOTIDE SEQUENCE</scope>
</reference>
<reference evidence="3" key="2">
    <citation type="submission" date="2006-01" db="EMBL/GenBank/DDBJ databases">
        <authorList>
            <person name="Genoscope"/>
        </authorList>
    </citation>
    <scope>NUCLEOTIDE SEQUENCE</scope>
</reference>
<accession>Q1Q3X8</accession>
<dbReference type="InterPro" id="IPR007049">
    <property type="entry name" value="Carb-sel_porin_OprB"/>
</dbReference>
<dbReference type="AlphaFoldDB" id="Q1Q3X8"/>
<organism evidence="3">
    <name type="scientific">Kuenenia stuttgartiensis</name>
    <dbReference type="NCBI Taxonomy" id="174633"/>
    <lineage>
        <taxon>Bacteria</taxon>
        <taxon>Pseudomonadati</taxon>
        <taxon>Planctomycetota</taxon>
        <taxon>Candidatus Brocadiia</taxon>
        <taxon>Candidatus Brocadiales</taxon>
        <taxon>Candidatus Brocadiaceae</taxon>
        <taxon>Candidatus Kuenenia</taxon>
    </lineage>
</organism>
<name>Q1Q3X8_KUEST</name>
<dbReference type="InterPro" id="IPR038673">
    <property type="entry name" value="OprB_sf"/>
</dbReference>
<protein>
    <submittedName>
        <fullName evidence="3">Uncharacterized protein</fullName>
    </submittedName>
</protein>
<sequence length="330" mass="36703">MSMIIAAPIFYSHAEPLEAIESISTSEEKEEADGIDIFDWPKKQDNQAAQEKRVIRLSEEEETQKPVEETYPTEEKRFQIGVSSTAIVQQILSGGEKRAFFPEGSLDLFCLYKPSDLTTLFLDLEAIGGNGPDEHADSLSGLNDDAGAFRYNNGTDRLSIREMWFETKLFGQQVALVAGKIDLTNYFDSNAVANDETTMFITSAFVNNLALEAPHNGPGAVSIYEMENGLNFRLGLQSADSDNMGLGIGKGFYGIGEVGLHADSLFGREGNYRLWFKINGDRFPCAKKTAQLLPLVIQKQMMGLKNLQPRYTTVLSLTGTLPLRHYFRPF</sequence>
<proteinExistence type="inferred from homology"/>
<dbReference type="EMBL" id="CT573071">
    <property type="protein sequence ID" value="CAJ74717.1"/>
    <property type="molecule type" value="Genomic_DNA"/>
</dbReference>
<dbReference type="GO" id="GO:0016020">
    <property type="term" value="C:membrane"/>
    <property type="evidence" value="ECO:0007669"/>
    <property type="project" value="InterPro"/>
</dbReference>
<evidence type="ECO:0000256" key="1">
    <source>
        <dbReference type="ARBA" id="ARBA00008769"/>
    </source>
</evidence>
<dbReference type="Pfam" id="PF04966">
    <property type="entry name" value="OprB"/>
    <property type="match status" value="1"/>
</dbReference>
<dbReference type="GO" id="GO:0008643">
    <property type="term" value="P:carbohydrate transport"/>
    <property type="evidence" value="ECO:0007669"/>
    <property type="project" value="InterPro"/>
</dbReference>
<dbReference type="GO" id="GO:0015288">
    <property type="term" value="F:porin activity"/>
    <property type="evidence" value="ECO:0007669"/>
    <property type="project" value="InterPro"/>
</dbReference>
<comment type="similarity">
    <text evidence="1 2">Belongs to the OprB family.</text>
</comment>
<dbReference type="Gene3D" id="2.40.160.180">
    <property type="entry name" value="Carbohydrate-selective porin OprB"/>
    <property type="match status" value="1"/>
</dbReference>
<gene>
    <name evidence="3" type="ORF">kuste3954</name>
</gene>